<reference evidence="15" key="1">
    <citation type="submission" date="2020-07" db="EMBL/GenBank/DDBJ databases">
        <title>Ethylene signaling mediates host invasion by parasitic plants.</title>
        <authorList>
            <person name="Yoshida S."/>
        </authorList>
    </citation>
    <scope>NUCLEOTIDE SEQUENCE</scope>
    <source>
        <strain evidence="15">Okayama</strain>
    </source>
</reference>
<dbReference type="Pfam" id="PF00361">
    <property type="entry name" value="Proton_antipo_M"/>
    <property type="match status" value="1"/>
</dbReference>
<proteinExistence type="inferred from homology"/>
<evidence type="ECO:0000256" key="2">
    <source>
        <dbReference type="ARBA" id="ARBA00004334"/>
    </source>
</evidence>
<comment type="subcellular location">
    <subcellularLocation>
        <location evidence="1">Membrane</location>
        <topology evidence="1">Multi-pass membrane protein</topology>
    </subcellularLocation>
    <subcellularLocation>
        <location evidence="2">Plastid</location>
        <location evidence="2">Chloroplast thylakoid membrane</location>
    </subcellularLocation>
</comment>
<evidence type="ECO:0000256" key="6">
    <source>
        <dbReference type="ARBA" id="ARBA00022692"/>
    </source>
</evidence>
<feature type="transmembrane region" description="Helical" evidence="13">
    <location>
        <begin position="67"/>
        <end position="88"/>
    </location>
</feature>
<feature type="domain" description="NADH:quinone oxidoreductase/Mrp antiporter transmembrane" evidence="14">
    <location>
        <begin position="1"/>
        <end position="108"/>
    </location>
</feature>
<organism evidence="15 16">
    <name type="scientific">Phtheirospermum japonicum</name>
    <dbReference type="NCBI Taxonomy" id="374723"/>
    <lineage>
        <taxon>Eukaryota</taxon>
        <taxon>Viridiplantae</taxon>
        <taxon>Streptophyta</taxon>
        <taxon>Embryophyta</taxon>
        <taxon>Tracheophyta</taxon>
        <taxon>Spermatophyta</taxon>
        <taxon>Magnoliopsida</taxon>
        <taxon>eudicotyledons</taxon>
        <taxon>Gunneridae</taxon>
        <taxon>Pentapetalae</taxon>
        <taxon>asterids</taxon>
        <taxon>lamiids</taxon>
        <taxon>Lamiales</taxon>
        <taxon>Orobanchaceae</taxon>
        <taxon>Orobanchaceae incertae sedis</taxon>
        <taxon>Phtheirospermum</taxon>
    </lineage>
</organism>
<feature type="transmembrane region" description="Helical" evidence="13">
    <location>
        <begin position="100"/>
        <end position="123"/>
    </location>
</feature>
<keyword evidence="7" id="KW-1278">Translocase</keyword>
<evidence type="ECO:0000313" key="15">
    <source>
        <dbReference type="EMBL" id="GFP80477.1"/>
    </source>
</evidence>
<keyword evidence="4" id="KW-0813">Transport</keyword>
<keyword evidence="16" id="KW-1185">Reference proteome</keyword>
<keyword evidence="10 13" id="KW-0472">Membrane</keyword>
<evidence type="ECO:0000256" key="3">
    <source>
        <dbReference type="ARBA" id="ARBA00008200"/>
    </source>
</evidence>
<evidence type="ECO:0000259" key="14">
    <source>
        <dbReference type="Pfam" id="PF00361"/>
    </source>
</evidence>
<dbReference type="GO" id="GO:0009535">
    <property type="term" value="C:chloroplast thylakoid membrane"/>
    <property type="evidence" value="ECO:0007669"/>
    <property type="project" value="UniProtKB-SubCell"/>
</dbReference>
<evidence type="ECO:0000256" key="11">
    <source>
        <dbReference type="ARBA" id="ARBA00047726"/>
    </source>
</evidence>
<dbReference type="InterPro" id="IPR003945">
    <property type="entry name" value="NU5C-like"/>
</dbReference>
<gene>
    <name evidence="15" type="ORF">PHJA_000191100</name>
</gene>
<dbReference type="GO" id="GO:0003954">
    <property type="term" value="F:NADH dehydrogenase activity"/>
    <property type="evidence" value="ECO:0007669"/>
    <property type="project" value="TreeGrafter"/>
</dbReference>
<evidence type="ECO:0000313" key="16">
    <source>
        <dbReference type="Proteomes" id="UP000653305"/>
    </source>
</evidence>
<dbReference type="PRINTS" id="PR01435">
    <property type="entry name" value="NPOXDRDTASE5"/>
</dbReference>
<evidence type="ECO:0000256" key="12">
    <source>
        <dbReference type="ARBA" id="ARBA00048026"/>
    </source>
</evidence>
<dbReference type="EMBL" id="BMAC01000019">
    <property type="protein sequence ID" value="GFP80477.1"/>
    <property type="molecule type" value="Genomic_DNA"/>
</dbReference>
<dbReference type="PANTHER" id="PTHR42829">
    <property type="entry name" value="NADH-UBIQUINONE OXIDOREDUCTASE CHAIN 5"/>
    <property type="match status" value="1"/>
</dbReference>
<name>A0A830B0D7_9LAMI</name>
<evidence type="ECO:0000256" key="5">
    <source>
        <dbReference type="ARBA" id="ARBA00022640"/>
    </source>
</evidence>
<comment type="similarity">
    <text evidence="3">Belongs to the complex I subunit 5 family.</text>
</comment>
<comment type="catalytic activity">
    <reaction evidence="11">
        <text>a plastoquinone + NADPH + (n+1) H(+)(in) = a plastoquinol + NADP(+) + n H(+)(out)</text>
        <dbReference type="Rhea" id="RHEA:42612"/>
        <dbReference type="Rhea" id="RHEA-COMP:9561"/>
        <dbReference type="Rhea" id="RHEA-COMP:9562"/>
        <dbReference type="ChEBI" id="CHEBI:15378"/>
        <dbReference type="ChEBI" id="CHEBI:17757"/>
        <dbReference type="ChEBI" id="CHEBI:57783"/>
        <dbReference type="ChEBI" id="CHEBI:58349"/>
        <dbReference type="ChEBI" id="CHEBI:62192"/>
    </reaction>
</comment>
<evidence type="ECO:0000256" key="8">
    <source>
        <dbReference type="ARBA" id="ARBA00022989"/>
    </source>
</evidence>
<dbReference type="PANTHER" id="PTHR42829:SF2">
    <property type="entry name" value="NADH-UBIQUINONE OXIDOREDUCTASE CHAIN 5"/>
    <property type="match status" value="1"/>
</dbReference>
<dbReference type="OrthoDB" id="1738156at2759"/>
<keyword evidence="9" id="KW-0520">NAD</keyword>
<dbReference type="GO" id="GO:0008137">
    <property type="term" value="F:NADH dehydrogenase (ubiquinone) activity"/>
    <property type="evidence" value="ECO:0007669"/>
    <property type="project" value="InterPro"/>
</dbReference>
<keyword evidence="5" id="KW-0934">Plastid</keyword>
<evidence type="ECO:0000256" key="10">
    <source>
        <dbReference type="ARBA" id="ARBA00023136"/>
    </source>
</evidence>
<feature type="transmembrane region" description="Helical" evidence="13">
    <location>
        <begin position="26"/>
        <end position="46"/>
    </location>
</feature>
<dbReference type="AlphaFoldDB" id="A0A830B0D7"/>
<evidence type="ECO:0000256" key="4">
    <source>
        <dbReference type="ARBA" id="ARBA00022448"/>
    </source>
</evidence>
<sequence length="153" mass="17333">MMLSLGMGSYQSVLFNLTTHAYSKELLFLGSGSVIHLMEIIFGYSPDKSQNMIFIGGLTKYVPITKTSFLLVTLSLCCIPSLACFWSEDEILNDTLSYSPIFAIIAWATLGLTAFYMFQIYLLTFEGDLNIHFQNYTRNKNRGNSHLLHHLNL</sequence>
<dbReference type="GO" id="GO:0042773">
    <property type="term" value="P:ATP synthesis coupled electron transport"/>
    <property type="evidence" value="ECO:0007669"/>
    <property type="project" value="InterPro"/>
</dbReference>
<dbReference type="InterPro" id="IPR001750">
    <property type="entry name" value="ND/Mrp_TM"/>
</dbReference>
<evidence type="ECO:0000256" key="7">
    <source>
        <dbReference type="ARBA" id="ARBA00022967"/>
    </source>
</evidence>
<protein>
    <submittedName>
        <fullName evidence="15">NAD(P)H-quinone oxidoreductase subunit 5 chloroplastic</fullName>
    </submittedName>
</protein>
<dbReference type="Proteomes" id="UP000653305">
    <property type="component" value="Unassembled WGS sequence"/>
</dbReference>
<evidence type="ECO:0000256" key="1">
    <source>
        <dbReference type="ARBA" id="ARBA00004141"/>
    </source>
</evidence>
<comment type="catalytic activity">
    <reaction evidence="12">
        <text>a plastoquinone + NADH + (n+1) H(+)(in) = a plastoquinol + NAD(+) + n H(+)(out)</text>
        <dbReference type="Rhea" id="RHEA:42608"/>
        <dbReference type="Rhea" id="RHEA-COMP:9561"/>
        <dbReference type="Rhea" id="RHEA-COMP:9562"/>
        <dbReference type="ChEBI" id="CHEBI:15378"/>
        <dbReference type="ChEBI" id="CHEBI:17757"/>
        <dbReference type="ChEBI" id="CHEBI:57540"/>
        <dbReference type="ChEBI" id="CHEBI:57945"/>
        <dbReference type="ChEBI" id="CHEBI:62192"/>
    </reaction>
</comment>
<evidence type="ECO:0000256" key="13">
    <source>
        <dbReference type="SAM" id="Phobius"/>
    </source>
</evidence>
<keyword evidence="6 13" id="KW-0812">Transmembrane</keyword>
<comment type="caution">
    <text evidence="15">The sequence shown here is derived from an EMBL/GenBank/DDBJ whole genome shotgun (WGS) entry which is preliminary data.</text>
</comment>
<keyword evidence="8 13" id="KW-1133">Transmembrane helix</keyword>
<accession>A0A830B0D7</accession>
<dbReference type="GO" id="GO:0015990">
    <property type="term" value="P:electron transport coupled proton transport"/>
    <property type="evidence" value="ECO:0007669"/>
    <property type="project" value="TreeGrafter"/>
</dbReference>
<evidence type="ECO:0000256" key="9">
    <source>
        <dbReference type="ARBA" id="ARBA00023027"/>
    </source>
</evidence>